<dbReference type="EMBL" id="JAASQJ010000002">
    <property type="protein sequence ID" value="NIJ52452.1"/>
    <property type="molecule type" value="Genomic_DNA"/>
</dbReference>
<comment type="caution">
    <text evidence="1">The sequence shown here is derived from an EMBL/GenBank/DDBJ whole genome shotgun (WGS) entry which is preliminary data.</text>
</comment>
<organism evidence="1 2">
    <name type="scientific">Dyadobacter arcticus</name>
    <dbReference type="NCBI Taxonomy" id="1078754"/>
    <lineage>
        <taxon>Bacteria</taxon>
        <taxon>Pseudomonadati</taxon>
        <taxon>Bacteroidota</taxon>
        <taxon>Cytophagia</taxon>
        <taxon>Cytophagales</taxon>
        <taxon>Spirosomataceae</taxon>
        <taxon>Dyadobacter</taxon>
    </lineage>
</organism>
<accession>A0ABX0UHQ8</accession>
<protein>
    <recommendedName>
        <fullName evidence="3">SCP2 domain-containing protein</fullName>
    </recommendedName>
</protein>
<sequence>MINNVDIKIIDASLDKLSIDNTIAKELIASYSFKCDKFKVQIETGDLRLLMITWKIEILANHQNADRDSIKLETTIGTVFKINNIDIVLGLADHKIQNAELMLSIFDLSYSTARGLIDSVAKGTAFHGALLPLVDPMKLVSGFEELVKVDVLYQR</sequence>
<gene>
    <name evidence="1" type="ORF">FHS68_001622</name>
</gene>
<evidence type="ECO:0000313" key="2">
    <source>
        <dbReference type="Proteomes" id="UP001179181"/>
    </source>
</evidence>
<dbReference type="Proteomes" id="UP001179181">
    <property type="component" value="Unassembled WGS sequence"/>
</dbReference>
<evidence type="ECO:0000313" key="1">
    <source>
        <dbReference type="EMBL" id="NIJ52452.1"/>
    </source>
</evidence>
<proteinExistence type="predicted"/>
<dbReference type="RefSeq" id="WP_167268935.1">
    <property type="nucleotide sequence ID" value="NZ_JAASQJ010000002.1"/>
</dbReference>
<name>A0ABX0UHQ8_9BACT</name>
<evidence type="ECO:0008006" key="3">
    <source>
        <dbReference type="Google" id="ProtNLM"/>
    </source>
</evidence>
<reference evidence="1 2" key="1">
    <citation type="submission" date="2020-03" db="EMBL/GenBank/DDBJ databases">
        <title>Genomic Encyclopedia of Type Strains, Phase IV (KMG-IV): sequencing the most valuable type-strain genomes for metagenomic binning, comparative biology and taxonomic classification.</title>
        <authorList>
            <person name="Goeker M."/>
        </authorList>
    </citation>
    <scope>NUCLEOTIDE SEQUENCE [LARGE SCALE GENOMIC DNA]</scope>
    <source>
        <strain evidence="1 2">DSM 102865</strain>
    </source>
</reference>
<keyword evidence="2" id="KW-1185">Reference proteome</keyword>